<organism evidence="2 3">
    <name type="scientific">Gonium pectorale</name>
    <name type="common">Green alga</name>
    <dbReference type="NCBI Taxonomy" id="33097"/>
    <lineage>
        <taxon>Eukaryota</taxon>
        <taxon>Viridiplantae</taxon>
        <taxon>Chlorophyta</taxon>
        <taxon>core chlorophytes</taxon>
        <taxon>Chlorophyceae</taxon>
        <taxon>CS clade</taxon>
        <taxon>Chlamydomonadales</taxon>
        <taxon>Volvocaceae</taxon>
        <taxon>Gonium</taxon>
    </lineage>
</organism>
<sequence>MRSAGEAASKKRPREAEGHEAGTNGSAPAPAPAPSARPFRPVELPSPVTAAKAIKNASELEGMREAHLRDAVAVCQFLKWLEDKASGGSGSGQGRAGQ</sequence>
<accession>A0A150GIG5</accession>
<comment type="caution">
    <text evidence="2">The sequence shown here is derived from an EMBL/GenBank/DDBJ whole genome shotgun (WGS) entry which is preliminary data.</text>
</comment>
<proteinExistence type="predicted"/>
<protein>
    <submittedName>
        <fullName evidence="2">Uncharacterized protein</fullName>
    </submittedName>
</protein>
<dbReference type="InterPro" id="IPR050422">
    <property type="entry name" value="X-Pro_aminopeptidase_P"/>
</dbReference>
<dbReference type="Gene3D" id="3.90.230.10">
    <property type="entry name" value="Creatinase/methionine aminopeptidase superfamily"/>
    <property type="match status" value="1"/>
</dbReference>
<dbReference type="EMBL" id="LSYV01000021">
    <property type="protein sequence ID" value="KXZ49611.1"/>
    <property type="molecule type" value="Genomic_DNA"/>
</dbReference>
<evidence type="ECO:0000313" key="2">
    <source>
        <dbReference type="EMBL" id="KXZ49611.1"/>
    </source>
</evidence>
<dbReference type="PANTHER" id="PTHR43763:SF6">
    <property type="entry name" value="XAA-PRO AMINOPEPTIDASE 1"/>
    <property type="match status" value="1"/>
</dbReference>
<dbReference type="OrthoDB" id="9995434at2759"/>
<name>A0A150GIG5_GONPE</name>
<gene>
    <name evidence="2" type="ORF">GPECTOR_20g467</name>
</gene>
<evidence type="ECO:0000313" key="3">
    <source>
        <dbReference type="Proteomes" id="UP000075714"/>
    </source>
</evidence>
<keyword evidence="3" id="KW-1185">Reference proteome</keyword>
<dbReference type="Proteomes" id="UP000075714">
    <property type="component" value="Unassembled WGS sequence"/>
</dbReference>
<dbReference type="SUPFAM" id="SSF55920">
    <property type="entry name" value="Creatinase/aminopeptidase"/>
    <property type="match status" value="1"/>
</dbReference>
<dbReference type="STRING" id="33097.A0A150GIG5"/>
<dbReference type="InterPro" id="IPR036005">
    <property type="entry name" value="Creatinase/aminopeptidase-like"/>
</dbReference>
<reference evidence="3" key="1">
    <citation type="journal article" date="2016" name="Nat. Commun.">
        <title>The Gonium pectorale genome demonstrates co-option of cell cycle regulation during the evolution of multicellularity.</title>
        <authorList>
            <person name="Hanschen E.R."/>
            <person name="Marriage T.N."/>
            <person name="Ferris P.J."/>
            <person name="Hamaji T."/>
            <person name="Toyoda A."/>
            <person name="Fujiyama A."/>
            <person name="Neme R."/>
            <person name="Noguchi H."/>
            <person name="Minakuchi Y."/>
            <person name="Suzuki M."/>
            <person name="Kawai-Toyooka H."/>
            <person name="Smith D.R."/>
            <person name="Sparks H."/>
            <person name="Anderson J."/>
            <person name="Bakaric R."/>
            <person name="Luria V."/>
            <person name="Karger A."/>
            <person name="Kirschner M.W."/>
            <person name="Durand P.M."/>
            <person name="Michod R.E."/>
            <person name="Nozaki H."/>
            <person name="Olson B.J."/>
        </authorList>
    </citation>
    <scope>NUCLEOTIDE SEQUENCE [LARGE SCALE GENOMIC DNA]</scope>
    <source>
        <strain evidence="3">NIES-2863</strain>
    </source>
</reference>
<dbReference type="PANTHER" id="PTHR43763">
    <property type="entry name" value="XAA-PRO AMINOPEPTIDASE 1"/>
    <property type="match status" value="1"/>
</dbReference>
<feature type="region of interest" description="Disordered" evidence="1">
    <location>
        <begin position="1"/>
        <end position="44"/>
    </location>
</feature>
<evidence type="ECO:0000256" key="1">
    <source>
        <dbReference type="SAM" id="MobiDB-lite"/>
    </source>
</evidence>
<dbReference type="AlphaFoldDB" id="A0A150GIG5"/>